<dbReference type="RefSeq" id="WP_041956604.1">
    <property type="nucleotide sequence ID" value="NZ_JRPN01000017.1"/>
</dbReference>
<accession>A0A0A3XUA2</accession>
<dbReference type="InterPro" id="IPR003488">
    <property type="entry name" value="DprA"/>
</dbReference>
<comment type="caution">
    <text evidence="3">The sequence shown here is derived from an EMBL/GenBank/DDBJ whole genome shotgun (WGS) entry which is preliminary data.</text>
</comment>
<sequence length="306" mass="33533">MNAALLARNDDGPAIAPISPSREMGAYEELWLQQGATFKTIADRFAADPTAMPSDFVPPSIADARASEVMTKLSKAGVARFGVRIHHAGNYPTRLRDAKHPVELLYFQGTWELSETRSVAVVGSRKPSDDGIARAKKIARELVAQDFTVVSGLAYGIDTAAHTAALDAKGRTIAVIGTPLGIYYPKENTDLQKRIATDFLLISQVPVLRYASQAVPHNRLFFPERNITMSAMTEATIIVEAGETSGTLTQARAALHQRRKLFILDSCFQRKDITWPAAFEARGALRIKRMEDVWDALSVSSPLPKN</sequence>
<evidence type="ECO:0000313" key="4">
    <source>
        <dbReference type="Proteomes" id="UP000030377"/>
    </source>
</evidence>
<keyword evidence="3" id="KW-0238">DNA-binding</keyword>
<dbReference type="EMBL" id="JRPN01000017">
    <property type="protein sequence ID" value="KGT77970.1"/>
    <property type="molecule type" value="Genomic_DNA"/>
</dbReference>
<dbReference type="Proteomes" id="UP000030377">
    <property type="component" value="Unassembled WGS sequence"/>
</dbReference>
<comment type="similarity">
    <text evidence="1">Belongs to the DprA/Smf family.</text>
</comment>
<dbReference type="GO" id="GO:0009294">
    <property type="term" value="P:DNA-mediated transformation"/>
    <property type="evidence" value="ECO:0007669"/>
    <property type="project" value="InterPro"/>
</dbReference>
<organism evidence="3 4">
    <name type="scientific">Bradyrhizobium japonicum</name>
    <dbReference type="NCBI Taxonomy" id="375"/>
    <lineage>
        <taxon>Bacteria</taxon>
        <taxon>Pseudomonadati</taxon>
        <taxon>Pseudomonadota</taxon>
        <taxon>Alphaproteobacteria</taxon>
        <taxon>Hyphomicrobiales</taxon>
        <taxon>Nitrobacteraceae</taxon>
        <taxon>Bradyrhizobium</taxon>
    </lineage>
</organism>
<dbReference type="SUPFAM" id="SSF102405">
    <property type="entry name" value="MCP/YpsA-like"/>
    <property type="match status" value="1"/>
</dbReference>
<proteinExistence type="inferred from homology"/>
<dbReference type="InterPro" id="IPR057666">
    <property type="entry name" value="DrpA_SLOG"/>
</dbReference>
<protein>
    <submittedName>
        <fullName evidence="3">DNA-binding protein</fullName>
    </submittedName>
</protein>
<gene>
    <name evidence="3" type="ORF">MA20_20215</name>
</gene>
<dbReference type="GO" id="GO:0003677">
    <property type="term" value="F:DNA binding"/>
    <property type="evidence" value="ECO:0007669"/>
    <property type="project" value="UniProtKB-KW"/>
</dbReference>
<dbReference type="Pfam" id="PF02481">
    <property type="entry name" value="DNA_processg_A"/>
    <property type="match status" value="1"/>
</dbReference>
<name>A0A0A3XUA2_BRAJP</name>
<evidence type="ECO:0000259" key="2">
    <source>
        <dbReference type="Pfam" id="PF02481"/>
    </source>
</evidence>
<reference evidence="3 4" key="1">
    <citation type="submission" date="2014-09" db="EMBL/GenBank/DDBJ databases">
        <title>Draft genome of Bradyrhizobium japonicum Is-34.</title>
        <authorList>
            <person name="Tsurumaru H."/>
            <person name="Yamakawa T."/>
            <person name="Hashimoto S."/>
            <person name="Okizaki K."/>
            <person name="Kanesaki Y."/>
            <person name="Yoshikawa H."/>
            <person name="Yajima S."/>
        </authorList>
    </citation>
    <scope>NUCLEOTIDE SEQUENCE [LARGE SCALE GENOMIC DNA]</scope>
    <source>
        <strain evidence="3 4">Is-34</strain>
    </source>
</reference>
<dbReference type="PANTHER" id="PTHR43022:SF1">
    <property type="entry name" value="PROTEIN SMF"/>
    <property type="match status" value="1"/>
</dbReference>
<dbReference type="Gene3D" id="3.40.50.450">
    <property type="match status" value="1"/>
</dbReference>
<feature type="domain" description="Smf/DprA SLOG" evidence="2">
    <location>
        <begin position="85"/>
        <end position="297"/>
    </location>
</feature>
<dbReference type="PANTHER" id="PTHR43022">
    <property type="entry name" value="PROTEIN SMF"/>
    <property type="match status" value="1"/>
</dbReference>
<evidence type="ECO:0000256" key="1">
    <source>
        <dbReference type="ARBA" id="ARBA00006525"/>
    </source>
</evidence>
<dbReference type="AlphaFoldDB" id="A0A0A3XUA2"/>
<evidence type="ECO:0000313" key="3">
    <source>
        <dbReference type="EMBL" id="KGT77970.1"/>
    </source>
</evidence>